<feature type="compositionally biased region" description="Basic and acidic residues" evidence="1">
    <location>
        <begin position="53"/>
        <end position="65"/>
    </location>
</feature>
<sequence>MVLPPLVVPARDFWSGVLVQLTVQDDGTGIGHICGGASYMPMKSHRPPTPAPVEEHSARPYESALDPRESLPLGFALYGGTRLPGMKLVHALQGERRDTTACGSATCTVPAPPPT</sequence>
<reference evidence="2" key="2">
    <citation type="journal article" date="2023" name="Int. J. Syst. Evol. Microbiol.">
        <title>Streptomyces marispadix sp. nov., isolated from marine beach sediment of the Northern Coast of Portugal.</title>
        <authorList>
            <person name="dos Santos J.D.N."/>
            <person name="Vitorino I.R."/>
            <person name="Kallscheuer N."/>
            <person name="Srivastava A."/>
            <person name="Krautwurst S."/>
            <person name="Marz M."/>
            <person name="Jogler C."/>
            <person name="Lobo Da Cunha A."/>
            <person name="Catita J."/>
            <person name="Goncalves H."/>
            <person name="Gonzalez I."/>
            <person name="Reyes F."/>
            <person name="Lage O.M."/>
        </authorList>
    </citation>
    <scope>NUCLEOTIDE SEQUENCE</scope>
    <source>
        <strain evidence="2">M600PL45_2</strain>
    </source>
</reference>
<proteinExistence type="predicted"/>
<feature type="region of interest" description="Disordered" evidence="1">
    <location>
        <begin position="41"/>
        <end position="65"/>
    </location>
</feature>
<keyword evidence="3" id="KW-1185">Reference proteome</keyword>
<evidence type="ECO:0000256" key="1">
    <source>
        <dbReference type="SAM" id="MobiDB-lite"/>
    </source>
</evidence>
<evidence type="ECO:0000313" key="2">
    <source>
        <dbReference type="EMBL" id="MCH6161039.1"/>
    </source>
</evidence>
<dbReference type="RefSeq" id="WP_241059107.1">
    <property type="nucleotide sequence ID" value="NZ_JAKWJU010000002.1"/>
</dbReference>
<accession>A0ABS9SXN6</accession>
<reference evidence="2" key="1">
    <citation type="submission" date="2022-03" db="EMBL/GenBank/DDBJ databases">
        <authorList>
            <person name="Santos J.D.N."/>
            <person name="Kallscheuer N."/>
            <person name="Jogler C."/>
            <person name="Lage O.M."/>
        </authorList>
    </citation>
    <scope>NUCLEOTIDE SEQUENCE</scope>
    <source>
        <strain evidence="2">M600PL45_2</strain>
    </source>
</reference>
<dbReference type="EMBL" id="JAKWJU010000002">
    <property type="protein sequence ID" value="MCH6161039.1"/>
    <property type="molecule type" value="Genomic_DNA"/>
</dbReference>
<dbReference type="Proteomes" id="UP001166784">
    <property type="component" value="Unassembled WGS sequence"/>
</dbReference>
<organism evidence="2 3">
    <name type="scientific">Streptomyces marispadix</name>
    <dbReference type="NCBI Taxonomy" id="2922868"/>
    <lineage>
        <taxon>Bacteria</taxon>
        <taxon>Bacillati</taxon>
        <taxon>Actinomycetota</taxon>
        <taxon>Actinomycetes</taxon>
        <taxon>Kitasatosporales</taxon>
        <taxon>Streptomycetaceae</taxon>
        <taxon>Streptomyces</taxon>
    </lineage>
</organism>
<protein>
    <submittedName>
        <fullName evidence="2">Uncharacterized protein</fullName>
    </submittedName>
</protein>
<gene>
    <name evidence="2" type="ORF">MMA15_11685</name>
</gene>
<name>A0ABS9SXN6_9ACTN</name>
<evidence type="ECO:0000313" key="3">
    <source>
        <dbReference type="Proteomes" id="UP001166784"/>
    </source>
</evidence>
<comment type="caution">
    <text evidence="2">The sequence shown here is derived from an EMBL/GenBank/DDBJ whole genome shotgun (WGS) entry which is preliminary data.</text>
</comment>